<keyword evidence="5" id="KW-0234">DNA repair</keyword>
<comment type="function">
    <text evidence="5">Key component of the cytosolic iron-sulfur protein assembly (CIA) complex, a multiprotein complex that mediates the incorporation of iron-sulfur cluster into apoproteins specifically involved in DNA metabolism and genomic integrity. In the CIA complex, MMS19 acts as an adapter between early-acting CIA components and a subset of cellular target iron-sulfur proteins.</text>
</comment>
<name>A0ABP0XR68_9ROSI</name>
<keyword evidence="3" id="KW-0677">Repeat</keyword>
<evidence type="ECO:0000256" key="3">
    <source>
        <dbReference type="ARBA" id="ARBA00022737"/>
    </source>
</evidence>
<feature type="domain" description="MMS19 N-terminal" evidence="7">
    <location>
        <begin position="46"/>
        <end position="314"/>
    </location>
</feature>
<dbReference type="Pfam" id="PF14500">
    <property type="entry name" value="MMS19_N"/>
    <property type="match status" value="1"/>
</dbReference>
<sequence length="1143" mass="127887">MAELSKLTQYIESFVDVSSTPSQQATSLEAITSLAKNNVLTIETLVREMGMYLTITDNIIRGRGILLLGELLACLASKPLDGATIHSLIAFFTGRLADWKALRGALVGCLALMRRKTNGGTISQSDAKSVAQSYFQNLQVQSLGQHDRKLSFELLVCLLEHYPDAVVSLGDDLVYGICEAIDGEKDPHCLMLTFHIVELVAKLFPDPTGTLASSSSDLFEFLGCYFPIHFTHGKEEDVNVRRNDLSQELMRAFSSTPLFEPFAIPLLLEKLSSSLPLAKIDSLKYLSDCTVKYGADRMKKHSEAIWSSVKEIIFTSIGQPTLSINTESLNSPSFQEKEITTEALRLLQKMVLESNGLFLTLIVNDEDIKDIFNILNIYTCYNDFPLQSRQRLNAVGHILYKSANASVASCNHVFESFFPRLLDFMGISVDQYHNNKISPSRSLNFGALYLCIELLAACRDLIASSDEHTCSVKEKSYCMLQTFSCSIFQLLSFTFSGIVKKDLHDAEFYCAVMGLRNLSTFPVGSSPVSRVIFEDILLEFMSFITVNFKFGSLWDHALKALQHIGSFVDKYHGSVELQSYMHIVVEKIASMFSPHDEGLPLMLKLEMAFDIGRTGRSYMLKLVRGIEEAIFFQLSEVYVYGNSKSVEILLSLLDCYSTKILPWFDETGDFEEVILRFALNIWDQIEKCFTFSTLMNKVLLDATMMALKLSVRSCSKESQNIIIQKAFNVLLTSNFSPLKVALSTTIPIQMEGLQLLQQKDNPLSRDEWILSLFASAIIALRPEIHVPDVRLIMHLLMLSIIRGCVPAAQALGSMINKLSMKSDKVEVSSYVSLEEAIDIIFKTEFRCFHNESTGDGSEMFLTDLCSSIEESSLLQVHAVVGLSWIGKGLLLCGHKKVRDITMVFLQCLVSKSRTDASPLQEFILEKENETNLNFAVMKGAADAFHILMSDSEACLNGKFHAIVRPLYKQRFFSTMMPIFQTLVTKSDTSLSRYMLYQAFAHVISDAPLTAIVSDAKKLIPMLLDGLLTLSVNIINKDVVYSLLLVVSGILMDRNGQEAVTENARKIVDCLAGLTDFSHMMLVRETAIQCLVAVSELPHARIYPMRRQVLHAISKALDDPKRAVREEAVRCRQAWASIASSLHF</sequence>
<dbReference type="InterPro" id="IPR011989">
    <property type="entry name" value="ARM-like"/>
</dbReference>
<feature type="domain" description="MMS19 C-terminal" evidence="6">
    <location>
        <begin position="693"/>
        <end position="1092"/>
    </location>
</feature>
<evidence type="ECO:0000256" key="5">
    <source>
        <dbReference type="RuleBase" id="RU367072"/>
    </source>
</evidence>
<reference evidence="8 9" key="1">
    <citation type="submission" date="2024-03" db="EMBL/GenBank/DDBJ databases">
        <authorList>
            <person name="Gkanogiannis A."/>
            <person name="Becerra Lopez-Lavalle L."/>
        </authorList>
    </citation>
    <scope>NUCLEOTIDE SEQUENCE [LARGE SCALE GENOMIC DNA]</scope>
</reference>
<keyword evidence="5" id="KW-0227">DNA damage</keyword>
<evidence type="ECO:0000256" key="1">
    <source>
        <dbReference type="ARBA" id="ARBA00004123"/>
    </source>
</evidence>
<protein>
    <recommendedName>
        <fullName evidence="5">MMS19 nucleotide excision repair protein</fullName>
    </recommendedName>
</protein>
<proteinExistence type="inferred from homology"/>
<dbReference type="EMBL" id="OZ021735">
    <property type="protein sequence ID" value="CAK9310668.1"/>
    <property type="molecule type" value="Genomic_DNA"/>
</dbReference>
<organism evidence="8 9">
    <name type="scientific">Citrullus colocynthis</name>
    <name type="common">colocynth</name>
    <dbReference type="NCBI Taxonomy" id="252529"/>
    <lineage>
        <taxon>Eukaryota</taxon>
        <taxon>Viridiplantae</taxon>
        <taxon>Streptophyta</taxon>
        <taxon>Embryophyta</taxon>
        <taxon>Tracheophyta</taxon>
        <taxon>Spermatophyta</taxon>
        <taxon>Magnoliopsida</taxon>
        <taxon>eudicotyledons</taxon>
        <taxon>Gunneridae</taxon>
        <taxon>Pentapetalae</taxon>
        <taxon>rosids</taxon>
        <taxon>fabids</taxon>
        <taxon>Cucurbitales</taxon>
        <taxon>Cucurbitaceae</taxon>
        <taxon>Benincaseae</taxon>
        <taxon>Citrullus</taxon>
    </lineage>
</organism>
<evidence type="ECO:0000256" key="4">
    <source>
        <dbReference type="ARBA" id="ARBA00023242"/>
    </source>
</evidence>
<dbReference type="InterPro" id="IPR024687">
    <property type="entry name" value="MMS19_C"/>
</dbReference>
<comment type="similarity">
    <text evidence="2 5">Belongs to the MET18/MMS19 family.</text>
</comment>
<dbReference type="InterPro" id="IPR039920">
    <property type="entry name" value="MMS19"/>
</dbReference>
<accession>A0ABP0XR68</accession>
<evidence type="ECO:0000259" key="6">
    <source>
        <dbReference type="Pfam" id="PF12460"/>
    </source>
</evidence>
<evidence type="ECO:0000313" key="9">
    <source>
        <dbReference type="Proteomes" id="UP001642487"/>
    </source>
</evidence>
<dbReference type="Gene3D" id="1.25.10.10">
    <property type="entry name" value="Leucine-rich Repeat Variant"/>
    <property type="match status" value="1"/>
</dbReference>
<keyword evidence="4 5" id="KW-0539">Nucleus</keyword>
<dbReference type="Proteomes" id="UP001642487">
    <property type="component" value="Chromosome 1"/>
</dbReference>
<evidence type="ECO:0000313" key="8">
    <source>
        <dbReference type="EMBL" id="CAK9310668.1"/>
    </source>
</evidence>
<evidence type="ECO:0000259" key="7">
    <source>
        <dbReference type="Pfam" id="PF14500"/>
    </source>
</evidence>
<dbReference type="Pfam" id="PF12460">
    <property type="entry name" value="MMS19_C"/>
    <property type="match status" value="1"/>
</dbReference>
<dbReference type="PANTHER" id="PTHR12891:SF0">
    <property type="entry name" value="MMS19 NUCLEOTIDE EXCISION REPAIR PROTEIN HOMOLOG"/>
    <property type="match status" value="1"/>
</dbReference>
<gene>
    <name evidence="8" type="ORF">CITCOLO1_LOCUS2303</name>
</gene>
<dbReference type="InterPro" id="IPR016024">
    <property type="entry name" value="ARM-type_fold"/>
</dbReference>
<comment type="subcellular location">
    <subcellularLocation>
        <location evidence="1 5">Nucleus</location>
    </subcellularLocation>
</comment>
<dbReference type="SUPFAM" id="SSF48371">
    <property type="entry name" value="ARM repeat"/>
    <property type="match status" value="1"/>
</dbReference>
<evidence type="ECO:0000256" key="2">
    <source>
        <dbReference type="ARBA" id="ARBA00009340"/>
    </source>
</evidence>
<keyword evidence="9" id="KW-1185">Reference proteome</keyword>
<dbReference type="PANTHER" id="PTHR12891">
    <property type="entry name" value="DNA REPAIR/TRANSCRIPTION PROTEIN MET18/MMS19"/>
    <property type="match status" value="1"/>
</dbReference>
<dbReference type="InterPro" id="IPR029240">
    <property type="entry name" value="MMS19_N"/>
</dbReference>